<evidence type="ECO:0000313" key="9">
    <source>
        <dbReference type="Proteomes" id="UP000254893"/>
    </source>
</evidence>
<dbReference type="Proteomes" id="UP000254893">
    <property type="component" value="Unassembled WGS sequence"/>
</dbReference>
<dbReference type="Gene3D" id="1.10.1740.10">
    <property type="match status" value="1"/>
</dbReference>
<dbReference type="PANTHER" id="PTHR43133">
    <property type="entry name" value="RNA POLYMERASE ECF-TYPE SIGMA FACTO"/>
    <property type="match status" value="1"/>
</dbReference>
<dbReference type="InterPro" id="IPR039425">
    <property type="entry name" value="RNA_pol_sigma-70-like"/>
</dbReference>
<evidence type="ECO:0000256" key="5">
    <source>
        <dbReference type="ARBA" id="ARBA00023163"/>
    </source>
</evidence>
<reference evidence="8 9" key="1">
    <citation type="submission" date="2018-06" db="EMBL/GenBank/DDBJ databases">
        <authorList>
            <consortium name="Pathogen Informatics"/>
            <person name="Doyle S."/>
        </authorList>
    </citation>
    <scope>NUCLEOTIDE SEQUENCE [LARGE SCALE GENOMIC DNA]</scope>
    <source>
        <strain evidence="8 9">NCTC11388</strain>
    </source>
</reference>
<dbReference type="InterPro" id="IPR013325">
    <property type="entry name" value="RNA_pol_sigma_r2"/>
</dbReference>
<keyword evidence="4" id="KW-0238">DNA-binding</keyword>
<dbReference type="SUPFAM" id="SSF88659">
    <property type="entry name" value="Sigma3 and sigma4 domains of RNA polymerase sigma factors"/>
    <property type="match status" value="1"/>
</dbReference>
<organism evidence="8 9">
    <name type="scientific">Sphingobacterium spiritivorum</name>
    <name type="common">Flavobacterium spiritivorum</name>
    <dbReference type="NCBI Taxonomy" id="258"/>
    <lineage>
        <taxon>Bacteria</taxon>
        <taxon>Pseudomonadati</taxon>
        <taxon>Bacteroidota</taxon>
        <taxon>Sphingobacteriia</taxon>
        <taxon>Sphingobacteriales</taxon>
        <taxon>Sphingobacteriaceae</taxon>
        <taxon>Sphingobacterium</taxon>
    </lineage>
</organism>
<dbReference type="InterPro" id="IPR013324">
    <property type="entry name" value="RNA_pol_sigma_r3/r4-like"/>
</dbReference>
<dbReference type="EMBL" id="UGYW01000002">
    <property type="protein sequence ID" value="SUJ29821.1"/>
    <property type="molecule type" value="Genomic_DNA"/>
</dbReference>
<dbReference type="PANTHER" id="PTHR43133:SF8">
    <property type="entry name" value="RNA POLYMERASE SIGMA FACTOR HI_1459-RELATED"/>
    <property type="match status" value="1"/>
</dbReference>
<feature type="domain" description="RNA polymerase sigma factor 70 region 4 type 2" evidence="7">
    <location>
        <begin position="133"/>
        <end position="178"/>
    </location>
</feature>
<evidence type="ECO:0000256" key="1">
    <source>
        <dbReference type="ARBA" id="ARBA00010641"/>
    </source>
</evidence>
<dbReference type="RefSeq" id="WP_258862556.1">
    <property type="nucleotide sequence ID" value="NZ_UGYW01000002.1"/>
</dbReference>
<feature type="domain" description="RNA polymerase sigma-70 region 2" evidence="6">
    <location>
        <begin position="28"/>
        <end position="92"/>
    </location>
</feature>
<dbReference type="Pfam" id="PF04542">
    <property type="entry name" value="Sigma70_r2"/>
    <property type="match status" value="1"/>
</dbReference>
<comment type="similarity">
    <text evidence="1">Belongs to the sigma-70 factor family. ECF subfamily.</text>
</comment>
<dbReference type="GO" id="GO:0003677">
    <property type="term" value="F:DNA binding"/>
    <property type="evidence" value="ECO:0007669"/>
    <property type="project" value="UniProtKB-KW"/>
</dbReference>
<protein>
    <submittedName>
        <fullName evidence="8">RNA polymerase sigma factor sigV</fullName>
    </submittedName>
</protein>
<evidence type="ECO:0000313" key="8">
    <source>
        <dbReference type="EMBL" id="SUJ29821.1"/>
    </source>
</evidence>
<dbReference type="InterPro" id="IPR014284">
    <property type="entry name" value="RNA_pol_sigma-70_dom"/>
</dbReference>
<keyword evidence="3" id="KW-0731">Sigma factor</keyword>
<dbReference type="AlphaFoldDB" id="A0A380CW89"/>
<evidence type="ECO:0000256" key="3">
    <source>
        <dbReference type="ARBA" id="ARBA00023082"/>
    </source>
</evidence>
<gene>
    <name evidence="8" type="primary">sigV_6</name>
    <name evidence="8" type="ORF">NCTC11388_04673</name>
</gene>
<dbReference type="InterPro" id="IPR013249">
    <property type="entry name" value="RNA_pol_sigma70_r4_t2"/>
</dbReference>
<evidence type="ECO:0000259" key="7">
    <source>
        <dbReference type="Pfam" id="PF08281"/>
    </source>
</evidence>
<evidence type="ECO:0000256" key="2">
    <source>
        <dbReference type="ARBA" id="ARBA00023015"/>
    </source>
</evidence>
<dbReference type="SUPFAM" id="SSF88946">
    <property type="entry name" value="Sigma2 domain of RNA polymerase sigma factors"/>
    <property type="match status" value="1"/>
</dbReference>
<dbReference type="Pfam" id="PF08281">
    <property type="entry name" value="Sigma70_r4_2"/>
    <property type="match status" value="1"/>
</dbReference>
<name>A0A380CW89_SPHSI</name>
<dbReference type="GO" id="GO:0016987">
    <property type="term" value="F:sigma factor activity"/>
    <property type="evidence" value="ECO:0007669"/>
    <property type="project" value="UniProtKB-KW"/>
</dbReference>
<sequence length="198" mass="23448">MSIVFWSMDYTHTLQMSDKQSSSLPEVVRNYGAQLLRFIKGKVKKVEDAEDILQEVWYQTSRLSNIDQLENVSAWLYSITRNKITDLYRKKKTDAIEDHTYMDDEGELKIKEILLADDSNNAELKLFKEVFWEELMKALDELPEKQRDVFVLNEIEDMTLQQIADLKGENIKTIISRKGYAVKHLRLRLNMLYEELKY</sequence>
<accession>A0A380CW89</accession>
<dbReference type="GO" id="GO:0006352">
    <property type="term" value="P:DNA-templated transcription initiation"/>
    <property type="evidence" value="ECO:0007669"/>
    <property type="project" value="InterPro"/>
</dbReference>
<dbReference type="Gene3D" id="1.10.10.10">
    <property type="entry name" value="Winged helix-like DNA-binding domain superfamily/Winged helix DNA-binding domain"/>
    <property type="match status" value="1"/>
</dbReference>
<evidence type="ECO:0000259" key="6">
    <source>
        <dbReference type="Pfam" id="PF04542"/>
    </source>
</evidence>
<proteinExistence type="inferred from homology"/>
<evidence type="ECO:0000256" key="4">
    <source>
        <dbReference type="ARBA" id="ARBA00023125"/>
    </source>
</evidence>
<dbReference type="NCBIfam" id="TIGR02937">
    <property type="entry name" value="sigma70-ECF"/>
    <property type="match status" value="1"/>
</dbReference>
<keyword evidence="2" id="KW-0805">Transcription regulation</keyword>
<dbReference type="InterPro" id="IPR036388">
    <property type="entry name" value="WH-like_DNA-bd_sf"/>
</dbReference>
<dbReference type="CDD" id="cd06171">
    <property type="entry name" value="Sigma70_r4"/>
    <property type="match status" value="1"/>
</dbReference>
<dbReference type="InterPro" id="IPR007627">
    <property type="entry name" value="RNA_pol_sigma70_r2"/>
</dbReference>
<keyword evidence="5" id="KW-0804">Transcription</keyword>